<comment type="similarity">
    <text evidence="1">Belongs to the GerABKA family.</text>
</comment>
<sequence length="530" mass="59123">MRKRIRRRRESRKQNILQKNAEQKQKAHAKGASISSDIEPNLVYFETLLGKERSSDLNVRRFTIQYTTERKAGLIYMDGLSFCPGIDEFLLEPLMLMGRTLDVKKDLMESVMNSLLQHGEVKPTDNMEKLVDSLLSGDVLVFVDGYPEGIVVGLKGALRRGVGEPRAEAVVRGSREGFVEAMRINTALVRWRLRDPDLRMVGLTVGKRTKTPATLAYIEGVADPNLVLEVEKRIQAIKIDGILESGYIEEMIQDNKWSVFPVIQNTERPDSVVAHLLEGKVAIIVEGTPNALIAPAVFTQFYYSPDDYYDRYLIATFMRFIRLISFLISLSLPALYIAFISFHPEMIPPKLSLAAAAGRATVPFPSIVEALLMELSVEILREASIRLPGPIGPTIGIVGALVIGDAAVSAGLVSPLMVIVVGLTTISSYATPSYSAAISVRLLRFPMMIVAGIFGLYGVVMLYLLILLHLIKLRSFDVPYLAPYTPLRLSDLKDSLIRVPWPYMNQRPAIFRTSNIQREEDVKSDGQQQQ</sequence>
<evidence type="ECO:0000313" key="4">
    <source>
        <dbReference type="EMBL" id="SFS51043.1"/>
    </source>
</evidence>
<feature type="transmembrane region" description="Helical" evidence="3">
    <location>
        <begin position="394"/>
        <end position="427"/>
    </location>
</feature>
<proteinExistence type="inferred from homology"/>
<evidence type="ECO:0000256" key="2">
    <source>
        <dbReference type="ARBA" id="ARBA00023136"/>
    </source>
</evidence>
<dbReference type="PANTHER" id="PTHR22550">
    <property type="entry name" value="SPORE GERMINATION PROTEIN"/>
    <property type="match status" value="1"/>
</dbReference>
<dbReference type="Pfam" id="PF03323">
    <property type="entry name" value="GerA"/>
    <property type="match status" value="1"/>
</dbReference>
<keyword evidence="5" id="KW-1185">Reference proteome</keyword>
<feature type="transmembrane region" description="Helical" evidence="3">
    <location>
        <begin position="320"/>
        <end position="339"/>
    </location>
</feature>
<keyword evidence="3" id="KW-0812">Transmembrane</keyword>
<gene>
    <name evidence="4" type="ORF">SAMN05444972_103112</name>
</gene>
<keyword evidence="2 3" id="KW-0472">Membrane</keyword>
<evidence type="ECO:0000313" key="5">
    <source>
        <dbReference type="Proteomes" id="UP000198660"/>
    </source>
</evidence>
<evidence type="ECO:0000256" key="1">
    <source>
        <dbReference type="ARBA" id="ARBA00005278"/>
    </source>
</evidence>
<dbReference type="Proteomes" id="UP000198660">
    <property type="component" value="Unassembled WGS sequence"/>
</dbReference>
<dbReference type="GO" id="GO:0016020">
    <property type="term" value="C:membrane"/>
    <property type="evidence" value="ECO:0007669"/>
    <property type="project" value="InterPro"/>
</dbReference>
<organism evidence="4 5">
    <name type="scientific">Marininema halotolerans</name>
    <dbReference type="NCBI Taxonomy" id="1155944"/>
    <lineage>
        <taxon>Bacteria</taxon>
        <taxon>Bacillati</taxon>
        <taxon>Bacillota</taxon>
        <taxon>Bacilli</taxon>
        <taxon>Bacillales</taxon>
        <taxon>Thermoactinomycetaceae</taxon>
        <taxon>Marininema</taxon>
    </lineage>
</organism>
<dbReference type="EMBL" id="FPAA01000003">
    <property type="protein sequence ID" value="SFS51043.1"/>
    <property type="molecule type" value="Genomic_DNA"/>
</dbReference>
<dbReference type="InterPro" id="IPR004995">
    <property type="entry name" value="Spore_Ger"/>
</dbReference>
<keyword evidence="3" id="KW-1133">Transmembrane helix</keyword>
<accession>A0A1I6QEW7</accession>
<dbReference type="InterPro" id="IPR050768">
    <property type="entry name" value="UPF0353/GerABKA_families"/>
</dbReference>
<dbReference type="AlphaFoldDB" id="A0A1I6QEW7"/>
<reference evidence="5" key="1">
    <citation type="submission" date="2016-10" db="EMBL/GenBank/DDBJ databases">
        <authorList>
            <person name="Varghese N."/>
            <person name="Submissions S."/>
        </authorList>
    </citation>
    <scope>NUCLEOTIDE SEQUENCE [LARGE SCALE GENOMIC DNA]</scope>
    <source>
        <strain evidence="5">DSM 45789</strain>
    </source>
</reference>
<protein>
    <submittedName>
        <fullName evidence="4">Spore germination protein KA/spore germination protein</fullName>
    </submittedName>
</protein>
<name>A0A1I6QEW7_9BACL</name>
<dbReference type="GO" id="GO:0009847">
    <property type="term" value="P:spore germination"/>
    <property type="evidence" value="ECO:0007669"/>
    <property type="project" value="InterPro"/>
</dbReference>
<dbReference type="PANTHER" id="PTHR22550:SF5">
    <property type="entry name" value="LEUCINE ZIPPER PROTEIN 4"/>
    <property type="match status" value="1"/>
</dbReference>
<dbReference type="RefSeq" id="WP_245838645.1">
    <property type="nucleotide sequence ID" value="NZ_FPAA01000003.1"/>
</dbReference>
<feature type="transmembrane region" description="Helical" evidence="3">
    <location>
        <begin position="447"/>
        <end position="471"/>
    </location>
</feature>
<evidence type="ECO:0000256" key="3">
    <source>
        <dbReference type="SAM" id="Phobius"/>
    </source>
</evidence>
<dbReference type="PIRSF" id="PIRSF005690">
    <property type="entry name" value="GerBA"/>
    <property type="match status" value="1"/>
</dbReference>